<evidence type="ECO:0000256" key="6">
    <source>
        <dbReference type="ARBA" id="ARBA00022989"/>
    </source>
</evidence>
<dbReference type="GO" id="GO:0071617">
    <property type="term" value="F:lysophospholipid acyltransferase activity"/>
    <property type="evidence" value="ECO:0000318"/>
    <property type="project" value="GO_Central"/>
</dbReference>
<feature type="transmembrane region" description="Helical" evidence="11">
    <location>
        <begin position="145"/>
        <end position="167"/>
    </location>
</feature>
<dbReference type="KEGG" id="tad:TRIADDRAFT_21100"/>
<dbReference type="OrthoDB" id="7663182at2759"/>
<evidence type="ECO:0000256" key="5">
    <source>
        <dbReference type="ARBA" id="ARBA00022692"/>
    </source>
</evidence>
<evidence type="ECO:0000256" key="1">
    <source>
        <dbReference type="ARBA" id="ARBA00004141"/>
    </source>
</evidence>
<feature type="transmembrane region" description="Helical" evidence="11">
    <location>
        <begin position="320"/>
        <end position="341"/>
    </location>
</feature>
<feature type="transmembrane region" description="Helical" evidence="11">
    <location>
        <begin position="34"/>
        <end position="64"/>
    </location>
</feature>
<evidence type="ECO:0000313" key="13">
    <source>
        <dbReference type="Proteomes" id="UP000009022"/>
    </source>
</evidence>
<keyword evidence="5 11" id="KW-0812">Transmembrane</keyword>
<dbReference type="Pfam" id="PF03062">
    <property type="entry name" value="MBOAT"/>
    <property type="match status" value="1"/>
</dbReference>
<dbReference type="InterPro" id="IPR049941">
    <property type="entry name" value="LPLAT_7/PORCN-like"/>
</dbReference>
<dbReference type="GeneID" id="6750987"/>
<dbReference type="Proteomes" id="UP000009022">
    <property type="component" value="Unassembled WGS sequence"/>
</dbReference>
<sequence>MSPDDIIYVSLLLVSIPIGFLIKNVQSAVHRQWLTFAIGLSIAIATIGFDVVHSFVTILGTYIICRFAPYRYCHTLGFLYSFLYLLFFRIAHYFGLPKPCNHSNAIQLILTIKMASIAFDVHFWHLRKTESVVVNKLPGLPIKSLPSLFDFLSYGYCYCGLLSGPYFQYRVYKDMIDNPNAGQIEVLWPAMKRLRWVPILVGISLSLGNYRSAYIISEEFYNSTIFDKLFYVLVHFIAFRFRFYIGWALAESACVIATLGAYPEATKPRPGAGPTIALDDNTSKNDQYNFETVYNLDIYQIETGTTLRPAMRYWNMTVQWWLSAFIYRYWLVLLFIVSAFWHGIRAGYYFSFMTTLLCTLGQDRFLSFFSPYFRGSFSSKAFHFVANFVAIRLYEYSSLGFIFLDIDNTVTVSGSLYYWGHIFSIIMITLSLIKPSSKGVREKMSKVD</sequence>
<feature type="transmembrane region" description="Helical" evidence="11">
    <location>
        <begin position="6"/>
        <end position="22"/>
    </location>
</feature>
<dbReference type="InterPro" id="IPR004299">
    <property type="entry name" value="MBOAT_fam"/>
</dbReference>
<keyword evidence="7 11" id="KW-0472">Membrane</keyword>
<evidence type="ECO:0000256" key="8">
    <source>
        <dbReference type="ARBA" id="ARBA00023315"/>
    </source>
</evidence>
<keyword evidence="13" id="KW-1185">Reference proteome</keyword>
<dbReference type="InParanoid" id="B3RN13"/>
<keyword evidence="4" id="KW-0808">Transferase</keyword>
<feature type="transmembrane region" description="Helical" evidence="11">
    <location>
        <begin position="347"/>
        <end position="369"/>
    </location>
</feature>
<evidence type="ECO:0000256" key="9">
    <source>
        <dbReference type="ARBA" id="ARBA00025707"/>
    </source>
</evidence>
<protein>
    <recommendedName>
        <fullName evidence="10">Lysophospholipid acyltransferase 7</fullName>
    </recommendedName>
</protein>
<evidence type="ECO:0000256" key="7">
    <source>
        <dbReference type="ARBA" id="ARBA00023136"/>
    </source>
</evidence>
<dbReference type="CTD" id="6750987"/>
<evidence type="ECO:0000256" key="11">
    <source>
        <dbReference type="SAM" id="Phobius"/>
    </source>
</evidence>
<dbReference type="STRING" id="10228.B3RN13"/>
<dbReference type="FunCoup" id="B3RN13">
    <property type="interactions" value="1102"/>
</dbReference>
<dbReference type="EMBL" id="DS985242">
    <property type="protein sequence ID" value="EDV27938.1"/>
    <property type="molecule type" value="Genomic_DNA"/>
</dbReference>
<comment type="similarity">
    <text evidence="3">Belongs to the membrane-bound acyltransferase family.</text>
</comment>
<dbReference type="GO" id="GO:0016020">
    <property type="term" value="C:membrane"/>
    <property type="evidence" value="ECO:0000318"/>
    <property type="project" value="GO_Central"/>
</dbReference>
<keyword evidence="8" id="KW-0012">Acyltransferase</keyword>
<organism evidence="12 13">
    <name type="scientific">Trichoplax adhaerens</name>
    <name type="common">Trichoplax reptans</name>
    <dbReference type="NCBI Taxonomy" id="10228"/>
    <lineage>
        <taxon>Eukaryota</taxon>
        <taxon>Metazoa</taxon>
        <taxon>Placozoa</taxon>
        <taxon>Uniplacotomia</taxon>
        <taxon>Trichoplacea</taxon>
        <taxon>Trichoplacidae</taxon>
        <taxon>Trichoplax</taxon>
    </lineage>
</organism>
<keyword evidence="6 11" id="KW-1133">Transmembrane helix</keyword>
<evidence type="ECO:0000256" key="4">
    <source>
        <dbReference type="ARBA" id="ARBA00022679"/>
    </source>
</evidence>
<feature type="transmembrane region" description="Helical" evidence="11">
    <location>
        <begin position="76"/>
        <end position="96"/>
    </location>
</feature>
<comment type="pathway">
    <text evidence="2">Lipid metabolism; phospholipid metabolism.</text>
</comment>
<dbReference type="PANTHER" id="PTHR13906:SF16">
    <property type="entry name" value="LYSOPHOSPHOLIPID ACYLTRANSFERASE 7"/>
    <property type="match status" value="1"/>
</dbReference>
<dbReference type="eggNOG" id="KOG2706">
    <property type="taxonomic scope" value="Eukaryota"/>
</dbReference>
<dbReference type="RefSeq" id="XP_002109772.1">
    <property type="nucleotide sequence ID" value="XM_002109736.1"/>
</dbReference>
<comment type="subcellular location">
    <subcellularLocation>
        <location evidence="1">Membrane</location>
        <topology evidence="1">Multi-pass membrane protein</topology>
    </subcellularLocation>
</comment>
<feature type="transmembrane region" description="Helical" evidence="11">
    <location>
        <begin position="416"/>
        <end position="433"/>
    </location>
</feature>
<dbReference type="HOGENOM" id="CLU_011340_1_1_1"/>
<evidence type="ECO:0000256" key="2">
    <source>
        <dbReference type="ARBA" id="ARBA00005074"/>
    </source>
</evidence>
<comment type="pathway">
    <text evidence="9">Phospholipid metabolism.</text>
</comment>
<feature type="transmembrane region" description="Helical" evidence="11">
    <location>
        <begin position="381"/>
        <end position="404"/>
    </location>
</feature>
<dbReference type="AlphaFoldDB" id="B3RN13"/>
<dbReference type="PANTHER" id="PTHR13906">
    <property type="entry name" value="PORCUPINE"/>
    <property type="match status" value="1"/>
</dbReference>
<dbReference type="PhylomeDB" id="B3RN13"/>
<evidence type="ECO:0000313" key="12">
    <source>
        <dbReference type="EMBL" id="EDV27938.1"/>
    </source>
</evidence>
<gene>
    <name evidence="12" type="ORF">TRIADDRAFT_21100</name>
</gene>
<name>B3RN13_TRIAD</name>
<evidence type="ECO:0000256" key="3">
    <source>
        <dbReference type="ARBA" id="ARBA00010323"/>
    </source>
</evidence>
<accession>B3RN13</accession>
<dbReference type="OMA" id="TNMIQML"/>
<dbReference type="GO" id="GO:0006661">
    <property type="term" value="P:phosphatidylinositol biosynthetic process"/>
    <property type="evidence" value="ECO:0000318"/>
    <property type="project" value="GO_Central"/>
</dbReference>
<reference evidence="12 13" key="1">
    <citation type="journal article" date="2008" name="Nature">
        <title>The Trichoplax genome and the nature of placozoans.</title>
        <authorList>
            <person name="Srivastava M."/>
            <person name="Begovic E."/>
            <person name="Chapman J."/>
            <person name="Putnam N.H."/>
            <person name="Hellsten U."/>
            <person name="Kawashima T."/>
            <person name="Kuo A."/>
            <person name="Mitros T."/>
            <person name="Salamov A."/>
            <person name="Carpenter M.L."/>
            <person name="Signorovitch A.Y."/>
            <person name="Moreno M.A."/>
            <person name="Kamm K."/>
            <person name="Grimwood J."/>
            <person name="Schmutz J."/>
            <person name="Shapiro H."/>
            <person name="Grigoriev I.V."/>
            <person name="Buss L.W."/>
            <person name="Schierwater B."/>
            <person name="Dellaporta S.L."/>
            <person name="Rokhsar D.S."/>
        </authorList>
    </citation>
    <scope>NUCLEOTIDE SEQUENCE [LARGE SCALE GENOMIC DNA]</scope>
    <source>
        <strain evidence="12 13">Grell-BS-1999</strain>
    </source>
</reference>
<dbReference type="GO" id="GO:0030258">
    <property type="term" value="P:lipid modification"/>
    <property type="evidence" value="ECO:0000318"/>
    <property type="project" value="GO_Central"/>
</dbReference>
<proteinExistence type="inferred from homology"/>
<evidence type="ECO:0000256" key="10">
    <source>
        <dbReference type="ARBA" id="ARBA00093678"/>
    </source>
</evidence>
<dbReference type="GO" id="GO:0044233">
    <property type="term" value="C:mitochondria-associated endoplasmic reticulum membrane contact site"/>
    <property type="evidence" value="ECO:0000318"/>
    <property type="project" value="GO_Central"/>
</dbReference>